<evidence type="ECO:0000256" key="5">
    <source>
        <dbReference type="ARBA" id="ARBA00022695"/>
    </source>
</evidence>
<gene>
    <name evidence="13" type="ORF">BDQ12DRAFT_703251</name>
</gene>
<dbReference type="PANTHER" id="PTHR10416:SF0">
    <property type="entry name" value="DNA POLYMERASE DELTA SUBUNIT 2"/>
    <property type="match status" value="1"/>
</dbReference>
<comment type="catalytic activity">
    <reaction evidence="9">
        <text>DNA(n) + a 2'-deoxyribonucleoside 5'-triphosphate = DNA(n+1) + diphosphate</text>
        <dbReference type="Rhea" id="RHEA:22508"/>
        <dbReference type="Rhea" id="RHEA-COMP:17339"/>
        <dbReference type="Rhea" id="RHEA-COMP:17340"/>
        <dbReference type="ChEBI" id="CHEBI:33019"/>
        <dbReference type="ChEBI" id="CHEBI:61560"/>
        <dbReference type="ChEBI" id="CHEBI:173112"/>
        <dbReference type="EC" id="2.7.7.7"/>
    </reaction>
</comment>
<dbReference type="InterPro" id="IPR024826">
    <property type="entry name" value="DNA_pol_delta/II_ssu"/>
</dbReference>
<keyword evidence="6" id="KW-0235">DNA replication</keyword>
<feature type="compositionally biased region" description="Polar residues" evidence="10">
    <location>
        <begin position="523"/>
        <end position="533"/>
    </location>
</feature>
<comment type="subcellular location">
    <subcellularLocation>
        <location evidence="1">Nucleus</location>
    </subcellularLocation>
</comment>
<evidence type="ECO:0000256" key="9">
    <source>
        <dbReference type="ARBA" id="ARBA00049244"/>
    </source>
</evidence>
<dbReference type="EMBL" id="ML213592">
    <property type="protein sequence ID" value="TFK42929.1"/>
    <property type="molecule type" value="Genomic_DNA"/>
</dbReference>
<feature type="domain" description="DNA polymerase delta subunit OB-fold" evidence="12">
    <location>
        <begin position="42"/>
        <end position="174"/>
    </location>
</feature>
<dbReference type="Proteomes" id="UP000308652">
    <property type="component" value="Unassembled WGS sequence"/>
</dbReference>
<evidence type="ECO:0000256" key="2">
    <source>
        <dbReference type="ARBA" id="ARBA00006035"/>
    </source>
</evidence>
<dbReference type="GO" id="GO:0003887">
    <property type="term" value="F:DNA-directed DNA polymerase activity"/>
    <property type="evidence" value="ECO:0007669"/>
    <property type="project" value="UniProtKB-KW"/>
</dbReference>
<dbReference type="GO" id="GO:0043625">
    <property type="term" value="C:delta DNA polymerase complex"/>
    <property type="evidence" value="ECO:0007669"/>
    <property type="project" value="TreeGrafter"/>
</dbReference>
<protein>
    <recommendedName>
        <fullName evidence="3">DNA-directed DNA polymerase</fullName>
        <ecNumber evidence="3">2.7.7.7</ecNumber>
    </recommendedName>
</protein>
<dbReference type="FunFam" id="2.40.50.430:FF:000002">
    <property type="entry name" value="DNA polymerase delta subunit"/>
    <property type="match status" value="1"/>
</dbReference>
<dbReference type="Gene3D" id="3.60.21.50">
    <property type="match status" value="1"/>
</dbReference>
<feature type="region of interest" description="Disordered" evidence="10">
    <location>
        <begin position="502"/>
        <end position="533"/>
    </location>
</feature>
<evidence type="ECO:0000256" key="3">
    <source>
        <dbReference type="ARBA" id="ARBA00012417"/>
    </source>
</evidence>
<dbReference type="GO" id="GO:0006273">
    <property type="term" value="P:lagging strand elongation"/>
    <property type="evidence" value="ECO:0007669"/>
    <property type="project" value="UniProtKB-ARBA"/>
</dbReference>
<keyword evidence="8" id="KW-0539">Nucleus</keyword>
<evidence type="ECO:0000259" key="12">
    <source>
        <dbReference type="Pfam" id="PF18018"/>
    </source>
</evidence>
<dbReference type="Pfam" id="PF04042">
    <property type="entry name" value="DNA_pol_E_B"/>
    <property type="match status" value="1"/>
</dbReference>
<dbReference type="Gene3D" id="2.40.50.430">
    <property type="match status" value="1"/>
</dbReference>
<keyword evidence="7" id="KW-0239">DNA-directed DNA polymerase</keyword>
<feature type="domain" description="DNA polymerase alpha/delta/epsilon subunit B" evidence="11">
    <location>
        <begin position="205"/>
        <end position="442"/>
    </location>
</feature>
<dbReference type="InterPro" id="IPR007185">
    <property type="entry name" value="DNA_pol_a/d/e_bsu"/>
</dbReference>
<sequence length="533" mass="58619">MDTISPLSVPPNLARVSTAILPPSENIPSFVLGLDHKSYKTQYSNIYFTRLHELRGNVEERANKRWKNLEGKPILIPRVLEVTKSQLCYVVGTIYMDMPLKPNVMEDIARDHSIPPPPPPNKFHSSDDSVMLEDESGRIRLVGDRVDKARLITGVIIGALGMETTNGDFEVVDICFPEMAPQPLSEGEAAEEDRMDVDVSSDEWIAVISGLDIGALSPSDGQMQMLVEYLTGELGSIDEQISSSQISRLVIAGNSMASLSITGRSEPVPNVEDRKSRRYGQDTSTFSSHPMRALAAHVLDIARAIPIHILPGETDPSGTLMPQQPFPRAIFGQAAKLPTLFCETNPTYLRLGALSESDGYSSIQRTRTLLIHSGQPLNDAFKYLPSRRNTRLSILESTLYWRHMAPTAPDTLWCHPYLDADPFIIRETPDVYIVGGQKHFATKIVEGKNEDDVENMRLKSRCRIVMVPSFARSGTLVLINLRTLDVKCINFGAEGMASGGKELEKLGTSRPPSPIPAEPISSVAQSQGSTGGM</sequence>
<evidence type="ECO:0000256" key="8">
    <source>
        <dbReference type="ARBA" id="ARBA00023242"/>
    </source>
</evidence>
<name>A0A5C3MBU6_9AGAR</name>
<evidence type="ECO:0000313" key="14">
    <source>
        <dbReference type="Proteomes" id="UP000308652"/>
    </source>
</evidence>
<dbReference type="STRING" id="68775.A0A5C3MBU6"/>
<organism evidence="13 14">
    <name type="scientific">Crucibulum laeve</name>
    <dbReference type="NCBI Taxonomy" id="68775"/>
    <lineage>
        <taxon>Eukaryota</taxon>
        <taxon>Fungi</taxon>
        <taxon>Dikarya</taxon>
        <taxon>Basidiomycota</taxon>
        <taxon>Agaricomycotina</taxon>
        <taxon>Agaricomycetes</taxon>
        <taxon>Agaricomycetidae</taxon>
        <taxon>Agaricales</taxon>
        <taxon>Agaricineae</taxon>
        <taxon>Nidulariaceae</taxon>
        <taxon>Crucibulum</taxon>
    </lineage>
</organism>
<evidence type="ECO:0000259" key="11">
    <source>
        <dbReference type="Pfam" id="PF04042"/>
    </source>
</evidence>
<feature type="region of interest" description="Disordered" evidence="10">
    <location>
        <begin position="262"/>
        <end position="286"/>
    </location>
</feature>
<proteinExistence type="inferred from homology"/>
<comment type="similarity">
    <text evidence="2">Belongs to the DNA polymerase delta/II small subunit family.</text>
</comment>
<dbReference type="OrthoDB" id="3763at2759"/>
<keyword evidence="14" id="KW-1185">Reference proteome</keyword>
<dbReference type="GO" id="GO:0006281">
    <property type="term" value="P:DNA repair"/>
    <property type="evidence" value="ECO:0007669"/>
    <property type="project" value="UniProtKB-ARBA"/>
</dbReference>
<evidence type="ECO:0000256" key="1">
    <source>
        <dbReference type="ARBA" id="ARBA00004123"/>
    </source>
</evidence>
<evidence type="ECO:0000256" key="7">
    <source>
        <dbReference type="ARBA" id="ARBA00022932"/>
    </source>
</evidence>
<keyword evidence="5" id="KW-0548">Nucleotidyltransferase</keyword>
<dbReference type="InterPro" id="IPR040663">
    <property type="entry name" value="DNA_pol_D_N"/>
</dbReference>
<dbReference type="GO" id="GO:0003677">
    <property type="term" value="F:DNA binding"/>
    <property type="evidence" value="ECO:0007669"/>
    <property type="project" value="InterPro"/>
</dbReference>
<keyword evidence="4" id="KW-0808">Transferase</keyword>
<evidence type="ECO:0000256" key="6">
    <source>
        <dbReference type="ARBA" id="ARBA00022705"/>
    </source>
</evidence>
<dbReference type="EC" id="2.7.7.7" evidence="3"/>
<dbReference type="PANTHER" id="PTHR10416">
    <property type="entry name" value="DNA POLYMERASE DELTA SUBUNIT 2"/>
    <property type="match status" value="1"/>
</dbReference>
<accession>A0A5C3MBU6</accession>
<reference evidence="13 14" key="1">
    <citation type="journal article" date="2019" name="Nat. Ecol. Evol.">
        <title>Megaphylogeny resolves global patterns of mushroom evolution.</title>
        <authorList>
            <person name="Varga T."/>
            <person name="Krizsan K."/>
            <person name="Foldi C."/>
            <person name="Dima B."/>
            <person name="Sanchez-Garcia M."/>
            <person name="Sanchez-Ramirez S."/>
            <person name="Szollosi G.J."/>
            <person name="Szarkandi J.G."/>
            <person name="Papp V."/>
            <person name="Albert L."/>
            <person name="Andreopoulos W."/>
            <person name="Angelini C."/>
            <person name="Antonin V."/>
            <person name="Barry K.W."/>
            <person name="Bougher N.L."/>
            <person name="Buchanan P."/>
            <person name="Buyck B."/>
            <person name="Bense V."/>
            <person name="Catcheside P."/>
            <person name="Chovatia M."/>
            <person name="Cooper J."/>
            <person name="Damon W."/>
            <person name="Desjardin D."/>
            <person name="Finy P."/>
            <person name="Geml J."/>
            <person name="Haridas S."/>
            <person name="Hughes K."/>
            <person name="Justo A."/>
            <person name="Karasinski D."/>
            <person name="Kautmanova I."/>
            <person name="Kiss B."/>
            <person name="Kocsube S."/>
            <person name="Kotiranta H."/>
            <person name="LaButti K.M."/>
            <person name="Lechner B.E."/>
            <person name="Liimatainen K."/>
            <person name="Lipzen A."/>
            <person name="Lukacs Z."/>
            <person name="Mihaltcheva S."/>
            <person name="Morgado L.N."/>
            <person name="Niskanen T."/>
            <person name="Noordeloos M.E."/>
            <person name="Ohm R.A."/>
            <person name="Ortiz-Santana B."/>
            <person name="Ovrebo C."/>
            <person name="Racz N."/>
            <person name="Riley R."/>
            <person name="Savchenko A."/>
            <person name="Shiryaev A."/>
            <person name="Soop K."/>
            <person name="Spirin V."/>
            <person name="Szebenyi C."/>
            <person name="Tomsovsky M."/>
            <person name="Tulloss R.E."/>
            <person name="Uehling J."/>
            <person name="Grigoriev I.V."/>
            <person name="Vagvolgyi C."/>
            <person name="Papp T."/>
            <person name="Martin F.M."/>
            <person name="Miettinen O."/>
            <person name="Hibbett D.S."/>
            <person name="Nagy L.G."/>
        </authorList>
    </citation>
    <scope>NUCLEOTIDE SEQUENCE [LARGE SCALE GENOMIC DNA]</scope>
    <source>
        <strain evidence="13 14">CBS 166.37</strain>
    </source>
</reference>
<dbReference type="Pfam" id="PF18018">
    <property type="entry name" value="DNA_pol_D_N"/>
    <property type="match status" value="1"/>
</dbReference>
<dbReference type="AlphaFoldDB" id="A0A5C3MBU6"/>
<evidence type="ECO:0000256" key="4">
    <source>
        <dbReference type="ARBA" id="ARBA00022679"/>
    </source>
</evidence>
<evidence type="ECO:0000256" key="10">
    <source>
        <dbReference type="SAM" id="MobiDB-lite"/>
    </source>
</evidence>
<evidence type="ECO:0000313" key="13">
    <source>
        <dbReference type="EMBL" id="TFK42929.1"/>
    </source>
</evidence>